<name>V6I378_9LEPT</name>
<comment type="caution">
    <text evidence="1">The sequence shown here is derived from an EMBL/GenBank/DDBJ whole genome shotgun (WGS) entry which is preliminary data.</text>
</comment>
<evidence type="ECO:0000313" key="1">
    <source>
        <dbReference type="EMBL" id="EQA64017.1"/>
    </source>
</evidence>
<keyword evidence="2" id="KW-1185">Reference proteome</keyword>
<organism evidence="1 2">
    <name type="scientific">Leptospira alexanderi serovar Manhao 3 str. L 60</name>
    <dbReference type="NCBI Taxonomy" id="1049759"/>
    <lineage>
        <taxon>Bacteria</taxon>
        <taxon>Pseudomonadati</taxon>
        <taxon>Spirochaetota</taxon>
        <taxon>Spirochaetia</taxon>
        <taxon>Leptospirales</taxon>
        <taxon>Leptospiraceae</taxon>
        <taxon>Leptospira</taxon>
    </lineage>
</organism>
<proteinExistence type="predicted"/>
<gene>
    <name evidence="1" type="ORF">LEP1GSC062_0842</name>
</gene>
<reference evidence="1" key="1">
    <citation type="submission" date="2013-05" db="EMBL/GenBank/DDBJ databases">
        <authorList>
            <person name="Harkins D.M."/>
            <person name="Durkin A.S."/>
            <person name="Brinkac L.M."/>
            <person name="Haft D.H."/>
            <person name="Selengut J.D."/>
            <person name="Sanka R."/>
            <person name="DePew J."/>
            <person name="Purushe J."/>
            <person name="Hartskeerl R.A."/>
            <person name="Ahmed A."/>
            <person name="van der Linden H."/>
            <person name="Goris M.G.A."/>
            <person name="Vinetz J.M."/>
            <person name="Sutton G.G."/>
            <person name="Nierman W.C."/>
            <person name="Fouts D.E."/>
        </authorList>
    </citation>
    <scope>NUCLEOTIDE SEQUENCE [LARGE SCALE GENOMIC DNA]</scope>
    <source>
        <strain evidence="1">L 60</strain>
    </source>
</reference>
<dbReference type="Proteomes" id="UP000018747">
    <property type="component" value="Unassembled WGS sequence"/>
</dbReference>
<dbReference type="EMBL" id="AHMT02000015">
    <property type="protein sequence ID" value="EQA64017.1"/>
    <property type="molecule type" value="Genomic_DNA"/>
</dbReference>
<protein>
    <submittedName>
        <fullName evidence="1">Uncharacterized protein</fullName>
    </submittedName>
</protein>
<evidence type="ECO:0000313" key="2">
    <source>
        <dbReference type="Proteomes" id="UP000018747"/>
    </source>
</evidence>
<dbReference type="AlphaFoldDB" id="V6I378"/>
<sequence length="40" mass="4768">MGGSRSSQKTHREATHRVIKQVSQFFYKKINYSNSKLRRI</sequence>
<accession>V6I378</accession>